<accession>A0AAQ3PHL6</accession>
<proteinExistence type="predicted"/>
<keyword evidence="4" id="KW-1185">Reference proteome</keyword>
<gene>
    <name evidence="3" type="ORF">U9M48_000957</name>
</gene>
<keyword evidence="2" id="KW-1133">Transmembrane helix</keyword>
<evidence type="ECO:0000313" key="4">
    <source>
        <dbReference type="Proteomes" id="UP001341281"/>
    </source>
</evidence>
<name>A0AAQ3PHL6_PASNO</name>
<dbReference type="Proteomes" id="UP001341281">
    <property type="component" value="Chromosome 01"/>
</dbReference>
<sequence length="79" mass="8363">MLDSGLYAAVSIITAGATACMVAAYIYLQAPAAGGRDTVDMGQYAAHRAASRWDSHTRRPPTSNSLQAQLEHASRRSGL</sequence>
<evidence type="ECO:0000313" key="3">
    <source>
        <dbReference type="EMBL" id="WVZ49616.1"/>
    </source>
</evidence>
<feature type="region of interest" description="Disordered" evidence="1">
    <location>
        <begin position="50"/>
        <end position="79"/>
    </location>
</feature>
<dbReference type="EMBL" id="CP144745">
    <property type="protein sequence ID" value="WVZ49616.1"/>
    <property type="molecule type" value="Genomic_DNA"/>
</dbReference>
<dbReference type="AlphaFoldDB" id="A0AAQ3PHL6"/>
<organism evidence="3 4">
    <name type="scientific">Paspalum notatum var. saurae</name>
    <dbReference type="NCBI Taxonomy" id="547442"/>
    <lineage>
        <taxon>Eukaryota</taxon>
        <taxon>Viridiplantae</taxon>
        <taxon>Streptophyta</taxon>
        <taxon>Embryophyta</taxon>
        <taxon>Tracheophyta</taxon>
        <taxon>Spermatophyta</taxon>
        <taxon>Magnoliopsida</taxon>
        <taxon>Liliopsida</taxon>
        <taxon>Poales</taxon>
        <taxon>Poaceae</taxon>
        <taxon>PACMAD clade</taxon>
        <taxon>Panicoideae</taxon>
        <taxon>Andropogonodae</taxon>
        <taxon>Paspaleae</taxon>
        <taxon>Paspalinae</taxon>
        <taxon>Paspalum</taxon>
    </lineage>
</organism>
<protein>
    <submittedName>
        <fullName evidence="3">Uncharacterized protein</fullName>
    </submittedName>
</protein>
<keyword evidence="2" id="KW-0812">Transmembrane</keyword>
<evidence type="ECO:0000256" key="1">
    <source>
        <dbReference type="SAM" id="MobiDB-lite"/>
    </source>
</evidence>
<reference evidence="3 4" key="1">
    <citation type="submission" date="2024-02" db="EMBL/GenBank/DDBJ databases">
        <title>High-quality chromosome-scale genome assembly of Pensacola bahiagrass (Paspalum notatum Flugge var. saurae).</title>
        <authorList>
            <person name="Vega J.M."/>
            <person name="Podio M."/>
            <person name="Orjuela J."/>
            <person name="Siena L.A."/>
            <person name="Pessino S.C."/>
            <person name="Combes M.C."/>
            <person name="Mariac C."/>
            <person name="Albertini E."/>
            <person name="Pupilli F."/>
            <person name="Ortiz J.P.A."/>
            <person name="Leblanc O."/>
        </authorList>
    </citation>
    <scope>NUCLEOTIDE SEQUENCE [LARGE SCALE GENOMIC DNA]</scope>
    <source>
        <strain evidence="3">R1</strain>
        <tissue evidence="3">Leaf</tissue>
    </source>
</reference>
<evidence type="ECO:0000256" key="2">
    <source>
        <dbReference type="SAM" id="Phobius"/>
    </source>
</evidence>
<keyword evidence="2" id="KW-0472">Membrane</keyword>
<feature type="transmembrane region" description="Helical" evidence="2">
    <location>
        <begin position="6"/>
        <end position="28"/>
    </location>
</feature>